<evidence type="ECO:0000256" key="1">
    <source>
        <dbReference type="ARBA" id="ARBA00004906"/>
    </source>
</evidence>
<comment type="pathway">
    <text evidence="1">Protein modification; protein ubiquitination.</text>
</comment>
<keyword evidence="7" id="KW-1185">Reference proteome</keyword>
<dbReference type="FunCoup" id="A0A6P4A5I4">
    <property type="interactions" value="8"/>
</dbReference>
<keyword evidence="2" id="KW-0833">Ubl conjugation pathway</keyword>
<evidence type="ECO:0000256" key="4">
    <source>
        <dbReference type="SAM" id="Coils"/>
    </source>
</evidence>
<dbReference type="UniPathway" id="UPA00143"/>
<evidence type="ECO:0000313" key="8">
    <source>
        <dbReference type="RefSeq" id="XP_015881016.1"/>
    </source>
</evidence>
<feature type="coiled-coil region" evidence="4">
    <location>
        <begin position="563"/>
        <end position="590"/>
    </location>
</feature>
<dbReference type="GeneID" id="107416978"/>
<evidence type="ECO:0000256" key="3">
    <source>
        <dbReference type="PROSITE-ProRule" id="PRU00982"/>
    </source>
</evidence>
<evidence type="ECO:0000259" key="5">
    <source>
        <dbReference type="PROSITE" id="PS50097"/>
    </source>
</evidence>
<dbReference type="PROSITE" id="PS50097">
    <property type="entry name" value="BTB"/>
    <property type="match status" value="1"/>
</dbReference>
<dbReference type="InterPro" id="IPR011333">
    <property type="entry name" value="SKP1/BTB/POZ_sf"/>
</dbReference>
<dbReference type="Pfam" id="PF00651">
    <property type="entry name" value="BTB"/>
    <property type="match status" value="1"/>
</dbReference>
<dbReference type="SMR" id="A0A6P4A5I4"/>
<dbReference type="KEGG" id="zju:107416978"/>
<protein>
    <submittedName>
        <fullName evidence="8">BTB/POZ domain-containing protein At5g48130</fullName>
    </submittedName>
</protein>
<proteinExistence type="inferred from homology"/>
<dbReference type="SUPFAM" id="SSF54695">
    <property type="entry name" value="POZ domain"/>
    <property type="match status" value="1"/>
</dbReference>
<accession>A0A6P4A5I4</accession>
<evidence type="ECO:0000256" key="2">
    <source>
        <dbReference type="ARBA" id="ARBA00022786"/>
    </source>
</evidence>
<dbReference type="Proteomes" id="UP001652623">
    <property type="component" value="Chromosome 4"/>
</dbReference>
<reference evidence="8" key="1">
    <citation type="submission" date="2025-08" db="UniProtKB">
        <authorList>
            <consortium name="RefSeq"/>
        </authorList>
    </citation>
    <scope>IDENTIFICATION</scope>
    <source>
        <tissue evidence="8">Seedling</tissue>
    </source>
</reference>
<dbReference type="RefSeq" id="XP_015881016.1">
    <property type="nucleotide sequence ID" value="XM_016025530.4"/>
</dbReference>
<dbReference type="PROSITE" id="PS51649">
    <property type="entry name" value="NPH3"/>
    <property type="match status" value="1"/>
</dbReference>
<evidence type="ECO:0000259" key="6">
    <source>
        <dbReference type="PROSITE" id="PS51649"/>
    </source>
</evidence>
<dbReference type="GO" id="GO:0016567">
    <property type="term" value="P:protein ubiquitination"/>
    <property type="evidence" value="ECO:0007669"/>
    <property type="project" value="UniProtKB-UniPathway"/>
</dbReference>
<gene>
    <name evidence="8" type="primary">LOC107416978</name>
</gene>
<dbReference type="SMART" id="SM00225">
    <property type="entry name" value="BTB"/>
    <property type="match status" value="1"/>
</dbReference>
<dbReference type="Gene3D" id="3.30.710.10">
    <property type="entry name" value="Potassium Channel Kv1.1, Chain A"/>
    <property type="match status" value="1"/>
</dbReference>
<dbReference type="InterPro" id="IPR043454">
    <property type="entry name" value="NPH3/RPT2-like"/>
</dbReference>
<feature type="domain" description="BTB" evidence="5">
    <location>
        <begin position="40"/>
        <end position="104"/>
    </location>
</feature>
<sequence length="671" mass="75912">MGTTSPKDSSVSSSPFPSPNIGALLKFRIISWSQETGLPVSVRVQVGDKTFNLHKYPLFSKSGYFNKMLNESSEVELPVDFPGGPETFEMIVLFIYGSSTLIDPFNVAALRCAAEFLEMTEDYSSGNLCERFDLYLNQVVLQCWDDTLIVLQKCQTLLPWSEELLIVSRCIESLAFMACMEILDPERKRDQPVVTLETLASQTWSCETVKEILSQDLWIKDLIALPFGFFKRIIGSLRRQGMKGKYVSPIIVFYANKWVLSKKMRQYWENSGEKIADEDMNQKVSVILQGVLDLLPIGEKASRVIPVSFYFALLSRSLEVGLENKSKAKLQEQIASLLHFAQLEDFILPESGTQAISSSMELAVMESIISTYVSSSLDTDHTFSSSSTIIAELWDSYLSYIAPDPEMEPKRFMELIERIPLSYRESHDHLYRAMNAFLQAHPNMSQEEKGVVCKYLNCQKLSQEACIHAVQNELMPLRLIVQALFVQQLNTHQTFKDCSDSFRYGHCGEFSGSLSSSRCPNSKNLNLGESPYTDGAEPGSRPLSFLLQKDLAIQRPEFSRNEFESTSFRIQNLEEELMALKRTLQCQNISTKAESIATKSQSLKPYGKDSRSLSKRRNPIGHVTSCIGSVNFASQRKYASRLLKVIRRITLFGNRKSKRKTDAPGPWSKSM</sequence>
<dbReference type="AlphaFoldDB" id="A0A6P4A5I4"/>
<dbReference type="InterPro" id="IPR027356">
    <property type="entry name" value="NPH3_dom"/>
</dbReference>
<dbReference type="Pfam" id="PF03000">
    <property type="entry name" value="NPH3"/>
    <property type="match status" value="1"/>
</dbReference>
<keyword evidence="4" id="KW-0175">Coiled coil</keyword>
<name>A0A6P4A5I4_ZIZJJ</name>
<comment type="similarity">
    <text evidence="3">Belongs to the NPH3 family.</text>
</comment>
<dbReference type="InParanoid" id="A0A6P4A5I4"/>
<dbReference type="PANTHER" id="PTHR32370">
    <property type="entry name" value="OS12G0117600 PROTEIN"/>
    <property type="match status" value="1"/>
</dbReference>
<evidence type="ECO:0000313" key="7">
    <source>
        <dbReference type="Proteomes" id="UP001652623"/>
    </source>
</evidence>
<dbReference type="InterPro" id="IPR000210">
    <property type="entry name" value="BTB/POZ_dom"/>
</dbReference>
<feature type="domain" description="NPH3" evidence="6">
    <location>
        <begin position="216"/>
        <end position="490"/>
    </location>
</feature>
<organism evidence="7 8">
    <name type="scientific">Ziziphus jujuba</name>
    <name type="common">Chinese jujube</name>
    <name type="synonym">Ziziphus sativa</name>
    <dbReference type="NCBI Taxonomy" id="326968"/>
    <lineage>
        <taxon>Eukaryota</taxon>
        <taxon>Viridiplantae</taxon>
        <taxon>Streptophyta</taxon>
        <taxon>Embryophyta</taxon>
        <taxon>Tracheophyta</taxon>
        <taxon>Spermatophyta</taxon>
        <taxon>Magnoliopsida</taxon>
        <taxon>eudicotyledons</taxon>
        <taxon>Gunneridae</taxon>
        <taxon>Pentapetalae</taxon>
        <taxon>rosids</taxon>
        <taxon>fabids</taxon>
        <taxon>Rosales</taxon>
        <taxon>Rhamnaceae</taxon>
        <taxon>Paliureae</taxon>
        <taxon>Ziziphus</taxon>
    </lineage>
</organism>